<protein>
    <submittedName>
        <fullName evidence="1">Uncharacterized protein</fullName>
    </submittedName>
</protein>
<organism evidence="1">
    <name type="scientific">Salix viminalis</name>
    <name type="common">Common osier</name>
    <name type="synonym">Basket willow</name>
    <dbReference type="NCBI Taxonomy" id="40686"/>
    <lineage>
        <taxon>Eukaryota</taxon>
        <taxon>Viridiplantae</taxon>
        <taxon>Streptophyta</taxon>
        <taxon>Embryophyta</taxon>
        <taxon>Tracheophyta</taxon>
        <taxon>Spermatophyta</taxon>
        <taxon>Magnoliopsida</taxon>
        <taxon>eudicotyledons</taxon>
        <taxon>Gunneridae</taxon>
        <taxon>Pentapetalae</taxon>
        <taxon>rosids</taxon>
        <taxon>fabids</taxon>
        <taxon>Malpighiales</taxon>
        <taxon>Salicaceae</taxon>
        <taxon>Saliceae</taxon>
        <taxon>Salix</taxon>
    </lineage>
</organism>
<dbReference type="EMBL" id="CAADRP010001818">
    <property type="protein sequence ID" value="VFU53142.1"/>
    <property type="molecule type" value="Genomic_DNA"/>
</dbReference>
<proteinExistence type="predicted"/>
<reference evidence="1" key="1">
    <citation type="submission" date="2019-03" db="EMBL/GenBank/DDBJ databases">
        <authorList>
            <person name="Mank J."/>
            <person name="Almeida P."/>
        </authorList>
    </citation>
    <scope>NUCLEOTIDE SEQUENCE</scope>
    <source>
        <strain evidence="1">78183</strain>
    </source>
</reference>
<gene>
    <name evidence="1" type="ORF">SVIM_LOCUS368396</name>
</gene>
<dbReference type="AlphaFoldDB" id="A0A6N2MGE6"/>
<evidence type="ECO:0000313" key="1">
    <source>
        <dbReference type="EMBL" id="VFU53142.1"/>
    </source>
</evidence>
<name>A0A6N2MGE6_SALVM</name>
<accession>A0A6N2MGE6</accession>
<sequence>MQQHAEQTLIRLEKRSASTRGGGLIMLYLIRIMHHVQREWILRRSYNKKKSRDPYTVHLIVMWRCYHSCTVKSTHGSPCCCKQLVDLNPSKSKWRRDRTFQVVWRSFDLISSCWLS</sequence>